<dbReference type="Gene3D" id="3.30.530.20">
    <property type="match status" value="1"/>
</dbReference>
<dbReference type="GeneID" id="24093280"/>
<dbReference type="InterPro" id="IPR015075">
    <property type="entry name" value="AtaL"/>
</dbReference>
<keyword evidence="2" id="KW-1185">Reference proteome</keyword>
<dbReference type="Pfam" id="PF08982">
    <property type="entry name" value="AtaL"/>
    <property type="match status" value="1"/>
</dbReference>
<evidence type="ECO:0000313" key="1">
    <source>
        <dbReference type="EMBL" id="CCL98369.1"/>
    </source>
</evidence>
<gene>
    <name evidence="1" type="ORF">FIBRA_00364</name>
</gene>
<dbReference type="HOGENOM" id="CLU_111642_2_0_1"/>
<dbReference type="RefSeq" id="XP_012177652.1">
    <property type="nucleotide sequence ID" value="XM_012322262.1"/>
</dbReference>
<sequence length="164" mass="18308">MRLVATTLPVNPPSETLHLTEAQLYQGLISKARDPIRFVKQIQQCRILSEHESGLRREIVFTGRPEAMLEDVEYFPPGLVMFTMTSPTSNDRTTPQARITNLISHTPDGGLFLTFSFAFGPNGQLDKDSEADTREREVRKAGEETVAHTLAVVRELVQSGQIKA</sequence>
<name>J7S615_9APHY</name>
<dbReference type="STRING" id="599839.J7S615"/>
<dbReference type="AlphaFoldDB" id="J7S615"/>
<dbReference type="SUPFAM" id="SSF55961">
    <property type="entry name" value="Bet v1-like"/>
    <property type="match status" value="1"/>
</dbReference>
<evidence type="ECO:0008006" key="3">
    <source>
        <dbReference type="Google" id="ProtNLM"/>
    </source>
</evidence>
<organism evidence="1 2">
    <name type="scientific">Fibroporia radiculosa</name>
    <dbReference type="NCBI Taxonomy" id="599839"/>
    <lineage>
        <taxon>Eukaryota</taxon>
        <taxon>Fungi</taxon>
        <taxon>Dikarya</taxon>
        <taxon>Basidiomycota</taxon>
        <taxon>Agaricomycotina</taxon>
        <taxon>Agaricomycetes</taxon>
        <taxon>Polyporales</taxon>
        <taxon>Fibroporiaceae</taxon>
        <taxon>Fibroporia</taxon>
    </lineage>
</organism>
<dbReference type="Proteomes" id="UP000006352">
    <property type="component" value="Unassembled WGS sequence"/>
</dbReference>
<dbReference type="InterPro" id="IPR023393">
    <property type="entry name" value="START-like_dom_sf"/>
</dbReference>
<proteinExistence type="predicted"/>
<protein>
    <recommendedName>
        <fullName evidence="3">DUF1857 domain-containing protein</fullName>
    </recommendedName>
</protein>
<dbReference type="OrthoDB" id="2320332at2759"/>
<evidence type="ECO:0000313" key="2">
    <source>
        <dbReference type="Proteomes" id="UP000006352"/>
    </source>
</evidence>
<accession>J7S615</accession>
<dbReference type="InParanoid" id="J7S615"/>
<reference evidence="1 2" key="1">
    <citation type="journal article" date="2012" name="Appl. Environ. Microbiol.">
        <title>Short-read sequencing for genomic analysis of the brown rot fungus Fibroporia radiculosa.</title>
        <authorList>
            <person name="Tang J.D."/>
            <person name="Perkins A.D."/>
            <person name="Sonstegard T.S."/>
            <person name="Schroeder S.G."/>
            <person name="Burgess S.C."/>
            <person name="Diehl S.V."/>
        </authorList>
    </citation>
    <scope>NUCLEOTIDE SEQUENCE [LARGE SCALE GENOMIC DNA]</scope>
    <source>
        <strain evidence="1 2">TFFH 294</strain>
    </source>
</reference>
<dbReference type="EMBL" id="HE796879">
    <property type="protein sequence ID" value="CCL98369.1"/>
    <property type="molecule type" value="Genomic_DNA"/>
</dbReference>